<organism evidence="2 3">
    <name type="scientific">Panicum miliaceum</name>
    <name type="common">Proso millet</name>
    <name type="synonym">Broomcorn millet</name>
    <dbReference type="NCBI Taxonomy" id="4540"/>
    <lineage>
        <taxon>Eukaryota</taxon>
        <taxon>Viridiplantae</taxon>
        <taxon>Streptophyta</taxon>
        <taxon>Embryophyta</taxon>
        <taxon>Tracheophyta</taxon>
        <taxon>Spermatophyta</taxon>
        <taxon>Magnoliopsida</taxon>
        <taxon>Liliopsida</taxon>
        <taxon>Poales</taxon>
        <taxon>Poaceae</taxon>
        <taxon>PACMAD clade</taxon>
        <taxon>Panicoideae</taxon>
        <taxon>Panicodae</taxon>
        <taxon>Paniceae</taxon>
        <taxon>Panicinae</taxon>
        <taxon>Panicum</taxon>
        <taxon>Panicum sect. Panicum</taxon>
    </lineage>
</organism>
<evidence type="ECO:0000256" key="1">
    <source>
        <dbReference type="SAM" id="MobiDB-lite"/>
    </source>
</evidence>
<name>A0A3L6TFY4_PANMI</name>
<evidence type="ECO:0000313" key="3">
    <source>
        <dbReference type="Proteomes" id="UP000275267"/>
    </source>
</evidence>
<reference evidence="3" key="1">
    <citation type="journal article" date="2019" name="Nat. Commun.">
        <title>The genome of broomcorn millet.</title>
        <authorList>
            <person name="Zou C."/>
            <person name="Miki D."/>
            <person name="Li D."/>
            <person name="Tang Q."/>
            <person name="Xiao L."/>
            <person name="Rajput S."/>
            <person name="Deng P."/>
            <person name="Jia W."/>
            <person name="Huang R."/>
            <person name="Zhang M."/>
            <person name="Sun Y."/>
            <person name="Hu J."/>
            <person name="Fu X."/>
            <person name="Schnable P.S."/>
            <person name="Li F."/>
            <person name="Zhang H."/>
            <person name="Feng B."/>
            <person name="Zhu X."/>
            <person name="Liu R."/>
            <person name="Schnable J.C."/>
            <person name="Zhu J.-K."/>
            <person name="Zhang H."/>
        </authorList>
    </citation>
    <scope>NUCLEOTIDE SEQUENCE [LARGE SCALE GENOMIC DNA]</scope>
</reference>
<evidence type="ECO:0000313" key="2">
    <source>
        <dbReference type="EMBL" id="RLN36223.1"/>
    </source>
</evidence>
<sequence>MEAKRPVQLAGLAHLADHLGVGGAAGQVDERQGQLLGGVRGGALVRRPEELLRDVGLAAQTGGVEEHAAGDVSLEGRPGSRAVAAAAPRKKKQRREEARACISFFSRD</sequence>
<comment type="caution">
    <text evidence="2">The sequence shown here is derived from an EMBL/GenBank/DDBJ whole genome shotgun (WGS) entry which is preliminary data.</text>
</comment>
<gene>
    <name evidence="2" type="ORF">C2845_PM03G29590</name>
</gene>
<dbReference type="AlphaFoldDB" id="A0A3L6TFY4"/>
<dbReference type="EMBL" id="PQIB02000002">
    <property type="protein sequence ID" value="RLN36223.1"/>
    <property type="molecule type" value="Genomic_DNA"/>
</dbReference>
<accession>A0A3L6TFY4</accession>
<dbReference type="Proteomes" id="UP000275267">
    <property type="component" value="Unassembled WGS sequence"/>
</dbReference>
<protein>
    <submittedName>
        <fullName evidence="2">Uncharacterized protein</fullName>
    </submittedName>
</protein>
<proteinExistence type="predicted"/>
<feature type="region of interest" description="Disordered" evidence="1">
    <location>
        <begin position="68"/>
        <end position="94"/>
    </location>
</feature>
<keyword evidence="3" id="KW-1185">Reference proteome</keyword>